<dbReference type="PRINTS" id="PR00690">
    <property type="entry name" value="ADHESNFAMILY"/>
</dbReference>
<dbReference type="GO" id="GO:0030001">
    <property type="term" value="P:metal ion transport"/>
    <property type="evidence" value="ECO:0007669"/>
    <property type="project" value="InterPro"/>
</dbReference>
<dbReference type="GO" id="GO:0007155">
    <property type="term" value="P:cell adhesion"/>
    <property type="evidence" value="ECO:0007669"/>
    <property type="project" value="InterPro"/>
</dbReference>
<gene>
    <name evidence="7" type="primary">troA</name>
    <name evidence="7" type="ORF">Pla52n_68410</name>
</gene>
<evidence type="ECO:0000256" key="4">
    <source>
        <dbReference type="ARBA" id="ARBA00022723"/>
    </source>
</evidence>
<name>A0A5C5ZPE1_9BACT</name>
<comment type="caution">
    <text evidence="7">The sequence shown here is derived from an EMBL/GenBank/DDBJ whole genome shotgun (WGS) entry which is preliminary data.</text>
</comment>
<protein>
    <submittedName>
        <fullName evidence="7">Periplasmic zinc-binding protein TroA</fullName>
    </submittedName>
</protein>
<evidence type="ECO:0000313" key="7">
    <source>
        <dbReference type="EMBL" id="TWT89339.1"/>
    </source>
</evidence>
<accession>A0A5C5ZPE1</accession>
<evidence type="ECO:0000256" key="6">
    <source>
        <dbReference type="RuleBase" id="RU003512"/>
    </source>
</evidence>
<dbReference type="OrthoDB" id="9793396at2"/>
<dbReference type="EMBL" id="SJPN01000024">
    <property type="protein sequence ID" value="TWT89339.1"/>
    <property type="molecule type" value="Genomic_DNA"/>
</dbReference>
<dbReference type="Pfam" id="PF01297">
    <property type="entry name" value="ZnuA"/>
    <property type="match status" value="1"/>
</dbReference>
<dbReference type="PANTHER" id="PTHR42953">
    <property type="entry name" value="HIGH-AFFINITY ZINC UPTAKE SYSTEM PROTEIN ZNUA-RELATED"/>
    <property type="match status" value="1"/>
</dbReference>
<dbReference type="Gene3D" id="3.40.50.1980">
    <property type="entry name" value="Nitrogenase molybdenum iron protein domain"/>
    <property type="match status" value="2"/>
</dbReference>
<sequence>MFSSRRLHRPLLRNPHVTVVGIAVLVSSIVLLGCQPSATPSGSEATQTYSGTYPIQAVATVGMVADLVRTIGGPQVNVQQICGSGVDPHLYKPTRDDVQLILSADVVFYCGLLLEGKMGDTLQKVSKMKPCIAVAEQIDDELLLKPTEFEGHYDPHVWNDVSAWSKCVDAVAQSLSKFDPGNKNLYEERAKAYEKTLTELHAYGKRVIATVPEKNRVLITSHDAFNYFGRAYELDVMGIQGLSTESEAGLQRINELVDLLVDRDVKAVFIESSVSRKNIDALIEGSLSRGHAVKIGGELFSDAMGQAGTYEGTYVGMLDHNITLVAGALGGDVDPKGFSGKLAGTAETEQP</sequence>
<evidence type="ECO:0000256" key="5">
    <source>
        <dbReference type="ARBA" id="ARBA00022729"/>
    </source>
</evidence>
<keyword evidence="8" id="KW-1185">Reference proteome</keyword>
<evidence type="ECO:0000256" key="1">
    <source>
        <dbReference type="ARBA" id="ARBA00004196"/>
    </source>
</evidence>
<evidence type="ECO:0000313" key="8">
    <source>
        <dbReference type="Proteomes" id="UP000320176"/>
    </source>
</evidence>
<dbReference type="PRINTS" id="PR00691">
    <property type="entry name" value="ADHESINB"/>
</dbReference>
<keyword evidence="4" id="KW-0479">Metal-binding</keyword>
<keyword evidence="3 6" id="KW-0813">Transport</keyword>
<comment type="subcellular location">
    <subcellularLocation>
        <location evidence="1">Cell envelope</location>
    </subcellularLocation>
</comment>
<proteinExistence type="inferred from homology"/>
<organism evidence="7 8">
    <name type="scientific">Stieleria varia</name>
    <dbReference type="NCBI Taxonomy" id="2528005"/>
    <lineage>
        <taxon>Bacteria</taxon>
        <taxon>Pseudomonadati</taxon>
        <taxon>Planctomycetota</taxon>
        <taxon>Planctomycetia</taxon>
        <taxon>Pirellulales</taxon>
        <taxon>Pirellulaceae</taxon>
        <taxon>Stieleria</taxon>
    </lineage>
</organism>
<dbReference type="AlphaFoldDB" id="A0A5C5ZPE1"/>
<evidence type="ECO:0000256" key="2">
    <source>
        <dbReference type="ARBA" id="ARBA00011028"/>
    </source>
</evidence>
<dbReference type="PROSITE" id="PS51257">
    <property type="entry name" value="PROKAR_LIPOPROTEIN"/>
    <property type="match status" value="1"/>
</dbReference>
<reference evidence="7 8" key="1">
    <citation type="submission" date="2019-02" db="EMBL/GenBank/DDBJ databases">
        <title>Deep-cultivation of Planctomycetes and their phenomic and genomic characterization uncovers novel biology.</title>
        <authorList>
            <person name="Wiegand S."/>
            <person name="Jogler M."/>
            <person name="Boedeker C."/>
            <person name="Pinto D."/>
            <person name="Vollmers J."/>
            <person name="Rivas-Marin E."/>
            <person name="Kohn T."/>
            <person name="Peeters S.H."/>
            <person name="Heuer A."/>
            <person name="Rast P."/>
            <person name="Oberbeckmann S."/>
            <person name="Bunk B."/>
            <person name="Jeske O."/>
            <person name="Meyerdierks A."/>
            <person name="Storesund J.E."/>
            <person name="Kallscheuer N."/>
            <person name="Luecker S."/>
            <person name="Lage O.M."/>
            <person name="Pohl T."/>
            <person name="Merkel B.J."/>
            <person name="Hornburger P."/>
            <person name="Mueller R.-W."/>
            <person name="Bruemmer F."/>
            <person name="Labrenz M."/>
            <person name="Spormann A.M."/>
            <person name="Op Den Camp H."/>
            <person name="Overmann J."/>
            <person name="Amann R."/>
            <person name="Jetten M.S.M."/>
            <person name="Mascher T."/>
            <person name="Medema M.H."/>
            <person name="Devos D.P."/>
            <person name="Kaster A.-K."/>
            <person name="Ovreas L."/>
            <person name="Rohde M."/>
            <person name="Galperin M.Y."/>
            <person name="Jogler C."/>
        </authorList>
    </citation>
    <scope>NUCLEOTIDE SEQUENCE [LARGE SCALE GENOMIC DNA]</scope>
    <source>
        <strain evidence="7 8">Pla52n</strain>
    </source>
</reference>
<dbReference type="GO" id="GO:0030313">
    <property type="term" value="C:cell envelope"/>
    <property type="evidence" value="ECO:0007669"/>
    <property type="project" value="UniProtKB-SubCell"/>
</dbReference>
<keyword evidence="5" id="KW-0732">Signal</keyword>
<dbReference type="GO" id="GO:0046872">
    <property type="term" value="F:metal ion binding"/>
    <property type="evidence" value="ECO:0007669"/>
    <property type="project" value="UniProtKB-KW"/>
</dbReference>
<dbReference type="SUPFAM" id="SSF53807">
    <property type="entry name" value="Helical backbone' metal receptor"/>
    <property type="match status" value="1"/>
</dbReference>
<comment type="similarity">
    <text evidence="2 6">Belongs to the bacterial solute-binding protein 9 family.</text>
</comment>
<evidence type="ECO:0000256" key="3">
    <source>
        <dbReference type="ARBA" id="ARBA00022448"/>
    </source>
</evidence>
<dbReference type="RefSeq" id="WP_146523705.1">
    <property type="nucleotide sequence ID" value="NZ_CP151726.1"/>
</dbReference>
<dbReference type="InterPro" id="IPR006129">
    <property type="entry name" value="AdhesinB"/>
</dbReference>
<dbReference type="InterPro" id="IPR050492">
    <property type="entry name" value="Bact_metal-bind_prot9"/>
</dbReference>
<dbReference type="Proteomes" id="UP000320176">
    <property type="component" value="Unassembled WGS sequence"/>
</dbReference>
<dbReference type="InterPro" id="IPR006128">
    <property type="entry name" value="Lipoprotein_PsaA-like"/>
</dbReference>
<dbReference type="InterPro" id="IPR006127">
    <property type="entry name" value="ZnuA-like"/>
</dbReference>
<dbReference type="PANTHER" id="PTHR42953:SF1">
    <property type="entry name" value="METAL-BINDING PROTEIN HI_0362-RELATED"/>
    <property type="match status" value="1"/>
</dbReference>